<feature type="domain" description="Polymerase nucleotidyl transferase" evidence="5">
    <location>
        <begin position="42"/>
        <end position="79"/>
    </location>
</feature>
<dbReference type="Proteomes" id="UP000177777">
    <property type="component" value="Unassembled WGS sequence"/>
</dbReference>
<sequence>MPIPESQLETWARPGASTTAKTTADSIKNALNSYRSWPSGVEFDVYLQGSYKNDTHIRGDSDVDVVVQLNSTFHSNLSEEQKGTLGLSPASYHLSDFRVEVLKVLRNYYGQGFITEGTKTLKLRAGNGRLSADIVVCGQYRKYKTVNSYDYVEGMCFWSGSRQIINYPKIHYENGVTKHKNTSEWYKPTVRIFKNLRSNLLGDNPPSYFLECLVYNAPHLKFGNGYQNSFCNIVNWLNEADLDTFMCKNGQHKLFGDSPEQWNTIEARSFIANVISIWNDWQ</sequence>
<dbReference type="InterPro" id="IPR002934">
    <property type="entry name" value="Polymerase_NTP_transf_dom"/>
</dbReference>
<dbReference type="GO" id="GO:0016779">
    <property type="term" value="F:nucleotidyltransferase activity"/>
    <property type="evidence" value="ECO:0007669"/>
    <property type="project" value="InterPro"/>
</dbReference>
<evidence type="ECO:0000256" key="3">
    <source>
        <dbReference type="ARBA" id="ARBA00022741"/>
    </source>
</evidence>
<evidence type="ECO:0000313" key="8">
    <source>
        <dbReference type="Proteomes" id="UP000177777"/>
    </source>
</evidence>
<evidence type="ECO:0000313" key="7">
    <source>
        <dbReference type="EMBL" id="OGI77912.1"/>
    </source>
</evidence>
<accession>A0A1F6W7Y9</accession>
<dbReference type="Pfam" id="PF01909">
    <property type="entry name" value="NTP_transf_2"/>
    <property type="match status" value="1"/>
</dbReference>
<evidence type="ECO:0000256" key="2">
    <source>
        <dbReference type="ARBA" id="ARBA00022695"/>
    </source>
</evidence>
<organism evidence="7 8">
    <name type="scientific">Candidatus Nomurabacteria bacterium RIFCSPHIGHO2_02_FULL_41_18</name>
    <dbReference type="NCBI Taxonomy" id="1801754"/>
    <lineage>
        <taxon>Bacteria</taxon>
        <taxon>Candidatus Nomuraibacteriota</taxon>
    </lineage>
</organism>
<dbReference type="InterPro" id="IPR043519">
    <property type="entry name" value="NT_sf"/>
</dbReference>
<gene>
    <name evidence="7" type="ORF">A3D42_00565</name>
</gene>
<evidence type="ECO:0000256" key="1">
    <source>
        <dbReference type="ARBA" id="ARBA00022679"/>
    </source>
</evidence>
<dbReference type="AlphaFoldDB" id="A0A1F6W7Y9"/>
<dbReference type="Pfam" id="PF26305">
    <property type="entry name" value="CD_NTase_C"/>
    <property type="match status" value="1"/>
</dbReference>
<name>A0A1F6W7Y9_9BACT</name>
<dbReference type="SUPFAM" id="SSF81301">
    <property type="entry name" value="Nucleotidyltransferase"/>
    <property type="match status" value="1"/>
</dbReference>
<comment type="caution">
    <text evidence="7">The sequence shown here is derived from an EMBL/GenBank/DDBJ whole genome shotgun (WGS) entry which is preliminary data.</text>
</comment>
<evidence type="ECO:0000259" key="5">
    <source>
        <dbReference type="Pfam" id="PF01909"/>
    </source>
</evidence>
<proteinExistence type="predicted"/>
<dbReference type="CDD" id="cd05400">
    <property type="entry name" value="NT_2-5OAS_ClassI-CCAase"/>
    <property type="match status" value="1"/>
</dbReference>
<evidence type="ECO:0000259" key="6">
    <source>
        <dbReference type="Pfam" id="PF26305"/>
    </source>
</evidence>
<keyword evidence="4" id="KW-0051">Antiviral defense</keyword>
<dbReference type="EMBL" id="MFUE01000008">
    <property type="protein sequence ID" value="OGI77912.1"/>
    <property type="molecule type" value="Genomic_DNA"/>
</dbReference>
<protein>
    <submittedName>
        <fullName evidence="7">Uncharacterized protein</fullName>
    </submittedName>
</protein>
<dbReference type="Gene3D" id="3.30.460.10">
    <property type="entry name" value="Beta Polymerase, domain 2"/>
    <property type="match status" value="1"/>
</dbReference>
<feature type="domain" description="cGAS/DncV-like nucleotidyltransferase C-terminal helical" evidence="6">
    <location>
        <begin position="173"/>
        <end position="279"/>
    </location>
</feature>
<keyword evidence="3" id="KW-0547">Nucleotide-binding</keyword>
<keyword evidence="1" id="KW-0808">Transferase</keyword>
<reference evidence="7 8" key="1">
    <citation type="journal article" date="2016" name="Nat. Commun.">
        <title>Thousands of microbial genomes shed light on interconnected biogeochemical processes in an aquifer system.</title>
        <authorList>
            <person name="Anantharaman K."/>
            <person name="Brown C.T."/>
            <person name="Hug L.A."/>
            <person name="Sharon I."/>
            <person name="Castelle C.J."/>
            <person name="Probst A.J."/>
            <person name="Thomas B.C."/>
            <person name="Singh A."/>
            <person name="Wilkins M.J."/>
            <person name="Karaoz U."/>
            <person name="Brodie E.L."/>
            <person name="Williams K.H."/>
            <person name="Hubbard S.S."/>
            <person name="Banfield J.F."/>
        </authorList>
    </citation>
    <scope>NUCLEOTIDE SEQUENCE [LARGE SCALE GENOMIC DNA]</scope>
</reference>
<dbReference type="STRING" id="1801754.A3D42_00565"/>
<keyword evidence="2" id="KW-0548">Nucleotidyltransferase</keyword>
<evidence type="ECO:0000256" key="4">
    <source>
        <dbReference type="ARBA" id="ARBA00023118"/>
    </source>
</evidence>
<dbReference type="InterPro" id="IPR006116">
    <property type="entry name" value="NT_2-5OAS_ClassI-CCAase"/>
</dbReference>
<dbReference type="InterPro" id="IPR058909">
    <property type="entry name" value="CD_NTase_C"/>
</dbReference>
<dbReference type="GO" id="GO:0051607">
    <property type="term" value="P:defense response to virus"/>
    <property type="evidence" value="ECO:0007669"/>
    <property type="project" value="UniProtKB-KW"/>
</dbReference>